<evidence type="ECO:0000313" key="2">
    <source>
        <dbReference type="Proteomes" id="UP000563094"/>
    </source>
</evidence>
<dbReference type="EMBL" id="JACJIQ010000004">
    <property type="protein sequence ID" value="MBA9076558.1"/>
    <property type="molecule type" value="Genomic_DNA"/>
</dbReference>
<dbReference type="Pfam" id="PF21983">
    <property type="entry name" value="NikA-like"/>
    <property type="match status" value="1"/>
</dbReference>
<comment type="caution">
    <text evidence="1">The sequence shown here is derived from an EMBL/GenBank/DDBJ whole genome shotgun (WGS) entry which is preliminary data.</text>
</comment>
<protein>
    <recommendedName>
        <fullName evidence="3">Bacterial mobilisation domain-containing protein</fullName>
    </recommendedName>
</protein>
<keyword evidence="2" id="KW-1185">Reference proteome</keyword>
<organism evidence="1 2">
    <name type="scientific">Rufibacter quisquiliarum</name>
    <dbReference type="NCBI Taxonomy" id="1549639"/>
    <lineage>
        <taxon>Bacteria</taxon>
        <taxon>Pseudomonadati</taxon>
        <taxon>Bacteroidota</taxon>
        <taxon>Cytophagia</taxon>
        <taxon>Cytophagales</taxon>
        <taxon>Hymenobacteraceae</taxon>
        <taxon>Rufibacter</taxon>
    </lineage>
</organism>
<evidence type="ECO:0000313" key="1">
    <source>
        <dbReference type="EMBL" id="MBA9076558.1"/>
    </source>
</evidence>
<sequence length="124" mass="13627">MSRPQKSGDEKRTVTVRVRFTPAEKKQLWETAAEAGRSPSDFIRAASLGCKPLRPKPTPEREALIRLQAELGKVGSNVNQIAHALNTCLLNGDPVSVPEEAISRAMSNVEILTHAIQLELRHGH</sequence>
<evidence type="ECO:0008006" key="3">
    <source>
        <dbReference type="Google" id="ProtNLM"/>
    </source>
</evidence>
<reference evidence="1 2" key="1">
    <citation type="submission" date="2020-08" db="EMBL/GenBank/DDBJ databases">
        <title>Genomic Encyclopedia of Type Strains, Phase IV (KMG-IV): sequencing the most valuable type-strain genomes for metagenomic binning, comparative biology and taxonomic classification.</title>
        <authorList>
            <person name="Goeker M."/>
        </authorList>
    </citation>
    <scope>NUCLEOTIDE SEQUENCE [LARGE SCALE GENOMIC DNA]</scope>
    <source>
        <strain evidence="1 2">DSM 29854</strain>
    </source>
</reference>
<proteinExistence type="predicted"/>
<dbReference type="AlphaFoldDB" id="A0A839GQ44"/>
<dbReference type="RefSeq" id="WP_182512370.1">
    <property type="nucleotide sequence ID" value="NZ_JACJIQ010000004.1"/>
</dbReference>
<name>A0A839GQ44_9BACT</name>
<gene>
    <name evidence="1" type="ORF">FHS90_001264</name>
</gene>
<dbReference type="Proteomes" id="UP000563094">
    <property type="component" value="Unassembled WGS sequence"/>
</dbReference>
<dbReference type="InterPro" id="IPR053842">
    <property type="entry name" value="NikA-like"/>
</dbReference>
<accession>A0A839GQ44</accession>